<feature type="transmembrane region" description="Helical" evidence="7">
    <location>
        <begin position="224"/>
        <end position="254"/>
    </location>
</feature>
<evidence type="ECO:0000256" key="3">
    <source>
        <dbReference type="ARBA" id="ARBA00022448"/>
    </source>
</evidence>
<feature type="transmembrane region" description="Helical" evidence="7">
    <location>
        <begin position="91"/>
        <end position="111"/>
    </location>
</feature>
<dbReference type="Proteomes" id="UP000593875">
    <property type="component" value="Chromosome"/>
</dbReference>
<feature type="transmembrane region" description="Helical" evidence="7">
    <location>
        <begin position="157"/>
        <end position="177"/>
    </location>
</feature>
<feature type="transmembrane region" description="Helical" evidence="7">
    <location>
        <begin position="189"/>
        <end position="212"/>
    </location>
</feature>
<dbReference type="EMBL" id="CP062941">
    <property type="protein sequence ID" value="QOL48740.1"/>
    <property type="molecule type" value="Genomic_DNA"/>
</dbReference>
<keyword evidence="4 7" id="KW-0812">Transmembrane</keyword>
<dbReference type="Pfam" id="PF00999">
    <property type="entry name" value="Na_H_Exchanger"/>
    <property type="match status" value="1"/>
</dbReference>
<evidence type="ECO:0000256" key="6">
    <source>
        <dbReference type="ARBA" id="ARBA00023136"/>
    </source>
</evidence>
<gene>
    <name evidence="9" type="ORF">LPB04_17515</name>
</gene>
<keyword evidence="3" id="KW-0813">Transport</keyword>
<evidence type="ECO:0000256" key="2">
    <source>
        <dbReference type="ARBA" id="ARBA00005551"/>
    </source>
</evidence>
<comment type="similarity">
    <text evidence="2">Belongs to the monovalent cation:proton antiporter 2 (CPA2) transporter (TC 2.A.37) family.</text>
</comment>
<dbReference type="GO" id="GO:0015297">
    <property type="term" value="F:antiporter activity"/>
    <property type="evidence" value="ECO:0007669"/>
    <property type="project" value="InterPro"/>
</dbReference>
<dbReference type="GO" id="GO:1902600">
    <property type="term" value="P:proton transmembrane transport"/>
    <property type="evidence" value="ECO:0007669"/>
    <property type="project" value="InterPro"/>
</dbReference>
<keyword evidence="10" id="KW-1185">Reference proteome</keyword>
<dbReference type="InterPro" id="IPR006153">
    <property type="entry name" value="Cation/H_exchanger_TM"/>
</dbReference>
<keyword evidence="6 7" id="KW-0472">Membrane</keyword>
<keyword evidence="5 7" id="KW-1133">Transmembrane helix</keyword>
<feature type="transmembrane region" description="Helical" evidence="7">
    <location>
        <begin position="266"/>
        <end position="284"/>
    </location>
</feature>
<name>A0A7L9U1B5_9BURK</name>
<protein>
    <submittedName>
        <fullName evidence="9">Cation:proton antiporter</fullName>
    </submittedName>
</protein>
<dbReference type="Gene3D" id="1.20.1530.20">
    <property type="match status" value="1"/>
</dbReference>
<dbReference type="AlphaFoldDB" id="A0A7L9U1B5"/>
<dbReference type="InterPro" id="IPR038770">
    <property type="entry name" value="Na+/solute_symporter_sf"/>
</dbReference>
<sequence length="394" mass="41721">MPDYADLGLQLAWPLAIALSWMAGELIFRWTALPRIAVYGLAGFVFGNLAAGYLPPSESKNFMLLANLGFGLILFELGYRINLRWLRHNPWIVATSLLEAVLTFAAVYLVAGACGMDMLPAALTASLAMSSSPAGLLRVLNEQGAAGQVTERAMHLTALNCVMAVFTFNVVVGIGVFQTSGDLAHAAGSSLLVLGASSVLGALFGALVPLWLRMINAARDATLAFALAVVLLVAVTYVLQFSPVLAALTFGLVARHRRIALSPAQRNFGVLGDLLAVLMFFFVATRVEVEHLGGGIALGLLLVLVRGLVKVGVCTAFARVSGISAKKGALSGLALTPMAVFAILLMEQTRWIGVDLFDSLAPLAAVMLLLDVLGPVLTQRAVVWANETRHIKEA</sequence>
<feature type="transmembrane region" description="Helical" evidence="7">
    <location>
        <begin position="12"/>
        <end position="29"/>
    </location>
</feature>
<reference evidence="9 10" key="1">
    <citation type="submission" date="2020-10" db="EMBL/GenBank/DDBJ databases">
        <title>Genome sequencing of Massilia sp. LPB0304.</title>
        <authorList>
            <person name="Kim J."/>
        </authorList>
    </citation>
    <scope>NUCLEOTIDE SEQUENCE [LARGE SCALE GENOMIC DNA]</scope>
    <source>
        <strain evidence="9 10">LPB0304</strain>
    </source>
</reference>
<evidence type="ECO:0000256" key="4">
    <source>
        <dbReference type="ARBA" id="ARBA00022692"/>
    </source>
</evidence>
<feature type="transmembrane region" description="Helical" evidence="7">
    <location>
        <begin position="329"/>
        <end position="346"/>
    </location>
</feature>
<organism evidence="9 10">
    <name type="scientific">Massilia litorea</name>
    <dbReference type="NCBI Taxonomy" id="2769491"/>
    <lineage>
        <taxon>Bacteria</taxon>
        <taxon>Pseudomonadati</taxon>
        <taxon>Pseudomonadota</taxon>
        <taxon>Betaproteobacteria</taxon>
        <taxon>Burkholderiales</taxon>
        <taxon>Oxalobacteraceae</taxon>
        <taxon>Telluria group</taxon>
        <taxon>Massilia</taxon>
    </lineage>
</organism>
<evidence type="ECO:0000313" key="9">
    <source>
        <dbReference type="EMBL" id="QOL48740.1"/>
    </source>
</evidence>
<feature type="transmembrane region" description="Helical" evidence="7">
    <location>
        <begin position="296"/>
        <end position="317"/>
    </location>
</feature>
<accession>A0A7L9U1B5</accession>
<evidence type="ECO:0000313" key="10">
    <source>
        <dbReference type="Proteomes" id="UP000593875"/>
    </source>
</evidence>
<dbReference type="KEGG" id="mlir:LPB04_17515"/>
<dbReference type="PANTHER" id="PTHR42751:SF3">
    <property type="entry name" value="SODIUM_GLUTAMATE SYMPORTER"/>
    <property type="match status" value="1"/>
</dbReference>
<evidence type="ECO:0000256" key="7">
    <source>
        <dbReference type="SAM" id="Phobius"/>
    </source>
</evidence>
<feature type="transmembrane region" description="Helical" evidence="7">
    <location>
        <begin position="36"/>
        <end position="55"/>
    </location>
</feature>
<evidence type="ECO:0000256" key="1">
    <source>
        <dbReference type="ARBA" id="ARBA00004141"/>
    </source>
</evidence>
<comment type="subcellular location">
    <subcellularLocation>
        <location evidence="1">Membrane</location>
        <topology evidence="1">Multi-pass membrane protein</topology>
    </subcellularLocation>
</comment>
<dbReference type="RefSeq" id="WP_193685783.1">
    <property type="nucleotide sequence ID" value="NZ_CP062941.1"/>
</dbReference>
<dbReference type="GO" id="GO:0016020">
    <property type="term" value="C:membrane"/>
    <property type="evidence" value="ECO:0007669"/>
    <property type="project" value="UniProtKB-SubCell"/>
</dbReference>
<proteinExistence type="inferred from homology"/>
<evidence type="ECO:0000256" key="5">
    <source>
        <dbReference type="ARBA" id="ARBA00022989"/>
    </source>
</evidence>
<evidence type="ECO:0000259" key="8">
    <source>
        <dbReference type="Pfam" id="PF00999"/>
    </source>
</evidence>
<feature type="domain" description="Cation/H+ exchanger transmembrane" evidence="8">
    <location>
        <begin position="22"/>
        <end position="356"/>
    </location>
</feature>
<feature type="transmembrane region" description="Helical" evidence="7">
    <location>
        <begin position="61"/>
        <end position="79"/>
    </location>
</feature>
<dbReference type="PANTHER" id="PTHR42751">
    <property type="entry name" value="SODIUM/HYDROGEN EXCHANGER FAMILY/TRKA DOMAIN PROTEIN"/>
    <property type="match status" value="1"/>
</dbReference>